<name>A0ACB8S2S6_9AGAM</name>
<reference evidence="1" key="1">
    <citation type="submission" date="2021-02" db="EMBL/GenBank/DDBJ databases">
        <authorList>
            <consortium name="DOE Joint Genome Institute"/>
            <person name="Ahrendt S."/>
            <person name="Looney B.P."/>
            <person name="Miyauchi S."/>
            <person name="Morin E."/>
            <person name="Drula E."/>
            <person name="Courty P.E."/>
            <person name="Chicoki N."/>
            <person name="Fauchery L."/>
            <person name="Kohler A."/>
            <person name="Kuo A."/>
            <person name="Labutti K."/>
            <person name="Pangilinan J."/>
            <person name="Lipzen A."/>
            <person name="Riley R."/>
            <person name="Andreopoulos W."/>
            <person name="He G."/>
            <person name="Johnson J."/>
            <person name="Barry K.W."/>
            <person name="Grigoriev I.V."/>
            <person name="Nagy L."/>
            <person name="Hibbett D."/>
            <person name="Henrissat B."/>
            <person name="Matheny P.B."/>
            <person name="Labbe J."/>
            <person name="Martin F."/>
        </authorList>
    </citation>
    <scope>NUCLEOTIDE SEQUENCE</scope>
    <source>
        <strain evidence="1">FP105234-sp</strain>
    </source>
</reference>
<evidence type="ECO:0000313" key="2">
    <source>
        <dbReference type="Proteomes" id="UP000814033"/>
    </source>
</evidence>
<gene>
    <name evidence="1" type="ORF">FA95DRAFT_1603840</name>
</gene>
<accession>A0ACB8S2S6</accession>
<dbReference type="Proteomes" id="UP000814033">
    <property type="component" value="Unassembled WGS sequence"/>
</dbReference>
<keyword evidence="2" id="KW-1185">Reference proteome</keyword>
<comment type="caution">
    <text evidence="1">The sequence shown here is derived from an EMBL/GenBank/DDBJ whole genome shotgun (WGS) entry which is preliminary data.</text>
</comment>
<proteinExistence type="predicted"/>
<sequence>MQGAEEVTARVAEEEAARHAEAARRAQEAIRHAHEEAALRAREAEEEAARVTREAEQVAARQAREAQREAVCRAREAEQQARQAAIIQKEAETTQTVISGSIVTFAAGLDIRTIVTGFESCTIRIEKLPANTQHDDVSALLTSYGVDSGRFHVVGVKMGSDGKTEAEIIADADCGRDLASWLDDDAYQLWRGRLKVEVSHNGTGGMGQPGESSGRDVEVLTISWHATSVAYIAEYEDIPQANRKVRDLDCRRCCGCIVEVQMNDGADGHHFVPQSIKIMNLPAIATDEDVARFAGTPNVRRLLGSDYSLRVGHDGFCVMLRDIVPKFEIEEFDGTPSKRGIISLHVRFMSSEDADKAHKALTGKRYFFLNNSYLSVKFRDRTI</sequence>
<protein>
    <submittedName>
        <fullName evidence="1">Uncharacterized protein</fullName>
    </submittedName>
</protein>
<organism evidence="1 2">
    <name type="scientific">Auriscalpium vulgare</name>
    <dbReference type="NCBI Taxonomy" id="40419"/>
    <lineage>
        <taxon>Eukaryota</taxon>
        <taxon>Fungi</taxon>
        <taxon>Dikarya</taxon>
        <taxon>Basidiomycota</taxon>
        <taxon>Agaricomycotina</taxon>
        <taxon>Agaricomycetes</taxon>
        <taxon>Russulales</taxon>
        <taxon>Auriscalpiaceae</taxon>
        <taxon>Auriscalpium</taxon>
    </lineage>
</organism>
<evidence type="ECO:0000313" key="1">
    <source>
        <dbReference type="EMBL" id="KAI0050160.1"/>
    </source>
</evidence>
<reference evidence="1" key="2">
    <citation type="journal article" date="2022" name="New Phytol.">
        <title>Evolutionary transition to the ectomycorrhizal habit in the genomes of a hyperdiverse lineage of mushroom-forming fungi.</title>
        <authorList>
            <person name="Looney B."/>
            <person name="Miyauchi S."/>
            <person name="Morin E."/>
            <person name="Drula E."/>
            <person name="Courty P.E."/>
            <person name="Kohler A."/>
            <person name="Kuo A."/>
            <person name="LaButti K."/>
            <person name="Pangilinan J."/>
            <person name="Lipzen A."/>
            <person name="Riley R."/>
            <person name="Andreopoulos W."/>
            <person name="He G."/>
            <person name="Johnson J."/>
            <person name="Nolan M."/>
            <person name="Tritt A."/>
            <person name="Barry K.W."/>
            <person name="Grigoriev I.V."/>
            <person name="Nagy L.G."/>
            <person name="Hibbett D."/>
            <person name="Henrissat B."/>
            <person name="Matheny P.B."/>
            <person name="Labbe J."/>
            <person name="Martin F.M."/>
        </authorList>
    </citation>
    <scope>NUCLEOTIDE SEQUENCE</scope>
    <source>
        <strain evidence="1">FP105234-sp</strain>
    </source>
</reference>
<dbReference type="EMBL" id="MU275865">
    <property type="protein sequence ID" value="KAI0050160.1"/>
    <property type="molecule type" value="Genomic_DNA"/>
</dbReference>